<dbReference type="Proteomes" id="UP001219525">
    <property type="component" value="Unassembled WGS sequence"/>
</dbReference>
<feature type="non-terminal residue" evidence="2">
    <location>
        <position position="1"/>
    </location>
</feature>
<organism evidence="2 3">
    <name type="scientific">Mycena pura</name>
    <dbReference type="NCBI Taxonomy" id="153505"/>
    <lineage>
        <taxon>Eukaryota</taxon>
        <taxon>Fungi</taxon>
        <taxon>Dikarya</taxon>
        <taxon>Basidiomycota</taxon>
        <taxon>Agaricomycotina</taxon>
        <taxon>Agaricomycetes</taxon>
        <taxon>Agaricomycetidae</taxon>
        <taxon>Agaricales</taxon>
        <taxon>Marasmiineae</taxon>
        <taxon>Mycenaceae</taxon>
        <taxon>Mycena</taxon>
    </lineage>
</organism>
<evidence type="ECO:0000259" key="1">
    <source>
        <dbReference type="Pfam" id="PF02364"/>
    </source>
</evidence>
<sequence length="98" mass="10933">VAIIELIERGTWHASKQFGSSSPRSSQIYTLSILSNLTFGGALYIATGRGFTTARLNFSTLFSRFAGPGIYSGMRTLIYVSLSLWSESPYLFYFWISV</sequence>
<dbReference type="GO" id="GO:0006075">
    <property type="term" value="P:(1-&gt;3)-beta-D-glucan biosynthetic process"/>
    <property type="evidence" value="ECO:0007669"/>
    <property type="project" value="InterPro"/>
</dbReference>
<dbReference type="EMBL" id="JARJCW010000022">
    <property type="protein sequence ID" value="KAJ7213031.1"/>
    <property type="molecule type" value="Genomic_DNA"/>
</dbReference>
<gene>
    <name evidence="2" type="ORF">GGX14DRAFT_619926</name>
</gene>
<dbReference type="Pfam" id="PF02364">
    <property type="entry name" value="Glucan_synthase"/>
    <property type="match status" value="1"/>
</dbReference>
<accession>A0AAD6VHJ9</accession>
<name>A0AAD6VHJ9_9AGAR</name>
<dbReference type="GO" id="GO:0016020">
    <property type="term" value="C:membrane"/>
    <property type="evidence" value="ECO:0007669"/>
    <property type="project" value="InterPro"/>
</dbReference>
<keyword evidence="3" id="KW-1185">Reference proteome</keyword>
<evidence type="ECO:0000313" key="2">
    <source>
        <dbReference type="EMBL" id="KAJ7213031.1"/>
    </source>
</evidence>
<protein>
    <submittedName>
        <fullName evidence="2">Glycosyl transferase</fullName>
    </submittedName>
</protein>
<proteinExistence type="predicted"/>
<dbReference type="InterPro" id="IPR003440">
    <property type="entry name" value="Glyco_trans_48_dom"/>
</dbReference>
<reference evidence="2" key="1">
    <citation type="submission" date="2023-03" db="EMBL/GenBank/DDBJ databases">
        <title>Massive genome expansion in bonnet fungi (Mycena s.s.) driven by repeated elements and novel gene families across ecological guilds.</title>
        <authorList>
            <consortium name="Lawrence Berkeley National Laboratory"/>
            <person name="Harder C.B."/>
            <person name="Miyauchi S."/>
            <person name="Viragh M."/>
            <person name="Kuo A."/>
            <person name="Thoen E."/>
            <person name="Andreopoulos B."/>
            <person name="Lu D."/>
            <person name="Skrede I."/>
            <person name="Drula E."/>
            <person name="Henrissat B."/>
            <person name="Morin E."/>
            <person name="Kohler A."/>
            <person name="Barry K."/>
            <person name="LaButti K."/>
            <person name="Morin E."/>
            <person name="Salamov A."/>
            <person name="Lipzen A."/>
            <person name="Mereny Z."/>
            <person name="Hegedus B."/>
            <person name="Baldrian P."/>
            <person name="Stursova M."/>
            <person name="Weitz H."/>
            <person name="Taylor A."/>
            <person name="Grigoriev I.V."/>
            <person name="Nagy L.G."/>
            <person name="Martin F."/>
            <person name="Kauserud H."/>
        </authorList>
    </citation>
    <scope>NUCLEOTIDE SEQUENCE</scope>
    <source>
        <strain evidence="2">9144</strain>
    </source>
</reference>
<dbReference type="GO" id="GO:0000148">
    <property type="term" value="C:1,3-beta-D-glucan synthase complex"/>
    <property type="evidence" value="ECO:0007669"/>
    <property type="project" value="InterPro"/>
</dbReference>
<dbReference type="AlphaFoldDB" id="A0AAD6VHJ9"/>
<evidence type="ECO:0000313" key="3">
    <source>
        <dbReference type="Proteomes" id="UP001219525"/>
    </source>
</evidence>
<feature type="non-terminal residue" evidence="2">
    <location>
        <position position="98"/>
    </location>
</feature>
<dbReference type="GO" id="GO:0003843">
    <property type="term" value="F:1,3-beta-D-glucan synthase activity"/>
    <property type="evidence" value="ECO:0007669"/>
    <property type="project" value="InterPro"/>
</dbReference>
<comment type="caution">
    <text evidence="2">The sequence shown here is derived from an EMBL/GenBank/DDBJ whole genome shotgun (WGS) entry which is preliminary data.</text>
</comment>
<keyword evidence="2" id="KW-0808">Transferase</keyword>
<feature type="domain" description="Glycosyl transferase 48" evidence="1">
    <location>
        <begin position="3"/>
        <end position="98"/>
    </location>
</feature>